<protein>
    <submittedName>
        <fullName evidence="2">Transketolase</fullName>
    </submittedName>
</protein>
<comment type="caution">
    <text evidence="2">The sequence shown here is derived from an EMBL/GenBank/DDBJ whole genome shotgun (WGS) entry which is preliminary data.</text>
</comment>
<dbReference type="PANTHER" id="PTHR47514">
    <property type="entry name" value="TRANSKETOLASE N-TERMINAL SECTION-RELATED"/>
    <property type="match status" value="1"/>
</dbReference>
<dbReference type="GO" id="GO:0000287">
    <property type="term" value="F:magnesium ion binding"/>
    <property type="evidence" value="ECO:0007669"/>
    <property type="project" value="UniProtKB-ARBA"/>
</dbReference>
<dbReference type="InterPro" id="IPR005474">
    <property type="entry name" value="Transketolase_N"/>
</dbReference>
<dbReference type="InterPro" id="IPR029061">
    <property type="entry name" value="THDP-binding"/>
</dbReference>
<feature type="domain" description="Transketolase N-terminal" evidence="1">
    <location>
        <begin position="29"/>
        <end position="202"/>
    </location>
</feature>
<dbReference type="Gene3D" id="3.40.50.970">
    <property type="match status" value="1"/>
</dbReference>
<keyword evidence="3" id="KW-1185">Reference proteome</keyword>
<dbReference type="Proteomes" id="UP000637578">
    <property type="component" value="Unassembled WGS sequence"/>
</dbReference>
<sequence length="237" mass="25459">MQVVAVTTVISGYADLPELIGRMTGDEKHAAVATSTLDVLWVLYDRVLRVDPDRPDDPDRDRFLLSKGHAPMAYYAVLAVKGFLRPDELDTWATFDSRLGHHPDRALVPGVEIGSGSLGHGLPIGVGLALGLRAQGRPCRVVVLVGDAELEEGSNHEAIQVAGRLGLDRLTVVVVDNASASLGWPGGVADRFAREGWAGTTVNGRDHDALYTAFTRDHPGHPLAVVAAVEPKEYRHP</sequence>
<dbReference type="Pfam" id="PF00456">
    <property type="entry name" value="Transketolase_N"/>
    <property type="match status" value="1"/>
</dbReference>
<name>A0A8J3CA54_9PSEU</name>
<reference evidence="2" key="2">
    <citation type="submission" date="2020-09" db="EMBL/GenBank/DDBJ databases">
        <authorList>
            <person name="Sun Q."/>
            <person name="Zhou Y."/>
        </authorList>
    </citation>
    <scope>NUCLEOTIDE SEQUENCE</scope>
    <source>
        <strain evidence="2">CGMCC 4.5737</strain>
    </source>
</reference>
<dbReference type="EMBL" id="BMMK01000002">
    <property type="protein sequence ID" value="GGM37450.1"/>
    <property type="molecule type" value="Genomic_DNA"/>
</dbReference>
<evidence type="ECO:0000259" key="1">
    <source>
        <dbReference type="Pfam" id="PF00456"/>
    </source>
</evidence>
<dbReference type="AlphaFoldDB" id="A0A8J3CA54"/>
<dbReference type="SUPFAM" id="SSF52518">
    <property type="entry name" value="Thiamin diphosphate-binding fold (THDP-binding)"/>
    <property type="match status" value="1"/>
</dbReference>
<evidence type="ECO:0000313" key="3">
    <source>
        <dbReference type="Proteomes" id="UP000637578"/>
    </source>
</evidence>
<reference evidence="2" key="1">
    <citation type="journal article" date="2014" name="Int. J. Syst. Evol. Microbiol.">
        <title>Complete genome sequence of Corynebacterium casei LMG S-19264T (=DSM 44701T), isolated from a smear-ripened cheese.</title>
        <authorList>
            <consortium name="US DOE Joint Genome Institute (JGI-PGF)"/>
            <person name="Walter F."/>
            <person name="Albersmeier A."/>
            <person name="Kalinowski J."/>
            <person name="Ruckert C."/>
        </authorList>
    </citation>
    <scope>NUCLEOTIDE SEQUENCE</scope>
    <source>
        <strain evidence="2">CGMCC 4.5737</strain>
    </source>
</reference>
<organism evidence="2 3">
    <name type="scientific">Longimycelium tulufanense</name>
    <dbReference type="NCBI Taxonomy" id="907463"/>
    <lineage>
        <taxon>Bacteria</taxon>
        <taxon>Bacillati</taxon>
        <taxon>Actinomycetota</taxon>
        <taxon>Actinomycetes</taxon>
        <taxon>Pseudonocardiales</taxon>
        <taxon>Pseudonocardiaceae</taxon>
        <taxon>Longimycelium</taxon>
    </lineage>
</organism>
<accession>A0A8J3CA54</accession>
<gene>
    <name evidence="2" type="ORF">GCM10012275_05610</name>
</gene>
<proteinExistence type="predicted"/>
<evidence type="ECO:0000313" key="2">
    <source>
        <dbReference type="EMBL" id="GGM37450.1"/>
    </source>
</evidence>
<dbReference type="PANTHER" id="PTHR47514:SF2">
    <property type="entry name" value="TRANSKETOLASE"/>
    <property type="match status" value="1"/>
</dbReference>